<name>A0ABV2AVF8_9EUKA</name>
<evidence type="ECO:0000313" key="1">
    <source>
        <dbReference type="EMBL" id="MES1923659.1"/>
    </source>
</evidence>
<sequence length="60" mass="6787">MEGRIKIKPAFRITIRCIDEGDYKDTTFERKMELGVVAENCKEAIQKAADIIALEDGVNE</sequence>
<evidence type="ECO:0008006" key="3">
    <source>
        <dbReference type="Google" id="ProtNLM"/>
    </source>
</evidence>
<reference evidence="1 2" key="1">
    <citation type="journal article" date="2024" name="BMC Biol.">
        <title>Comparative genomics of Ascetosporea gives new insight into the evolutionary basis for animal parasitism in Rhizaria.</title>
        <authorList>
            <person name="Hiltunen Thoren M."/>
            <person name="Onut-Brannstrom I."/>
            <person name="Alfjorden A."/>
            <person name="Peckova H."/>
            <person name="Swords F."/>
            <person name="Hooper C."/>
            <person name="Holzer A.S."/>
            <person name="Bass D."/>
            <person name="Burki F."/>
        </authorList>
    </citation>
    <scope>NUCLEOTIDE SEQUENCE [LARGE SCALE GENOMIC DNA]</scope>
    <source>
        <strain evidence="1">20-A016</strain>
    </source>
</reference>
<organism evidence="1 2">
    <name type="scientific">Bonamia ostreae</name>
    <dbReference type="NCBI Taxonomy" id="126728"/>
    <lineage>
        <taxon>Eukaryota</taxon>
        <taxon>Sar</taxon>
        <taxon>Rhizaria</taxon>
        <taxon>Endomyxa</taxon>
        <taxon>Ascetosporea</taxon>
        <taxon>Haplosporida</taxon>
        <taxon>Bonamia</taxon>
    </lineage>
</organism>
<dbReference type="Proteomes" id="UP001439008">
    <property type="component" value="Unassembled WGS sequence"/>
</dbReference>
<comment type="caution">
    <text evidence="1">The sequence shown here is derived from an EMBL/GenBank/DDBJ whole genome shotgun (WGS) entry which is preliminary data.</text>
</comment>
<protein>
    <recommendedName>
        <fullName evidence="3">Phage protein</fullName>
    </recommendedName>
</protein>
<gene>
    <name evidence="1" type="ORF">MHBO_005277</name>
</gene>
<evidence type="ECO:0000313" key="2">
    <source>
        <dbReference type="Proteomes" id="UP001439008"/>
    </source>
</evidence>
<accession>A0ABV2AVF8</accession>
<dbReference type="EMBL" id="JBDODL010007502">
    <property type="protein sequence ID" value="MES1923659.1"/>
    <property type="molecule type" value="Genomic_DNA"/>
</dbReference>
<proteinExistence type="predicted"/>
<keyword evidence="2" id="KW-1185">Reference proteome</keyword>